<dbReference type="GO" id="GO:0000350">
    <property type="term" value="P:generation of catalytic spliceosome for second transesterification step"/>
    <property type="evidence" value="ECO:0007669"/>
    <property type="project" value="InterPro"/>
</dbReference>
<feature type="coiled-coil region" evidence="1">
    <location>
        <begin position="121"/>
        <end position="179"/>
    </location>
</feature>
<keyword evidence="1" id="KW-0175">Coiled coil</keyword>
<proteinExistence type="predicted"/>
<accession>A0AAQ3NWW7</accession>
<evidence type="ECO:0000313" key="2">
    <source>
        <dbReference type="EMBL" id="WVZ18011.1"/>
    </source>
</evidence>
<reference evidence="2 3" key="1">
    <citation type="journal article" date="2023" name="Life. Sci Alliance">
        <title>Evolutionary insights into 3D genome organization and epigenetic landscape of Vigna mungo.</title>
        <authorList>
            <person name="Junaid A."/>
            <person name="Singh B."/>
            <person name="Bhatia S."/>
        </authorList>
    </citation>
    <scope>NUCLEOTIDE SEQUENCE [LARGE SCALE GENOMIC DNA]</scope>
    <source>
        <strain evidence="2">Urdbean</strain>
    </source>
</reference>
<evidence type="ECO:0000256" key="1">
    <source>
        <dbReference type="SAM" id="Coils"/>
    </source>
</evidence>
<name>A0AAQ3NWW7_VIGMU</name>
<dbReference type="EMBL" id="CP144699">
    <property type="protein sequence ID" value="WVZ18011.1"/>
    <property type="molecule type" value="Genomic_DNA"/>
</dbReference>
<dbReference type="Proteomes" id="UP001374535">
    <property type="component" value="Chromosome 2"/>
</dbReference>
<protein>
    <submittedName>
        <fullName evidence="2">Uncharacterized protein</fullName>
    </submittedName>
</protein>
<organism evidence="2 3">
    <name type="scientific">Vigna mungo</name>
    <name type="common">Black gram</name>
    <name type="synonym">Phaseolus mungo</name>
    <dbReference type="NCBI Taxonomy" id="3915"/>
    <lineage>
        <taxon>Eukaryota</taxon>
        <taxon>Viridiplantae</taxon>
        <taxon>Streptophyta</taxon>
        <taxon>Embryophyta</taxon>
        <taxon>Tracheophyta</taxon>
        <taxon>Spermatophyta</taxon>
        <taxon>Magnoliopsida</taxon>
        <taxon>eudicotyledons</taxon>
        <taxon>Gunneridae</taxon>
        <taxon>Pentapetalae</taxon>
        <taxon>rosids</taxon>
        <taxon>fabids</taxon>
        <taxon>Fabales</taxon>
        <taxon>Fabaceae</taxon>
        <taxon>Papilionoideae</taxon>
        <taxon>50 kb inversion clade</taxon>
        <taxon>NPAAA clade</taxon>
        <taxon>indigoferoid/millettioid clade</taxon>
        <taxon>Phaseoleae</taxon>
        <taxon>Vigna</taxon>
    </lineage>
</organism>
<dbReference type="Pfam" id="PF06246">
    <property type="entry name" value="Isy1"/>
    <property type="match status" value="1"/>
</dbReference>
<keyword evidence="3" id="KW-1185">Reference proteome</keyword>
<dbReference type="InterPro" id="IPR009360">
    <property type="entry name" value="Isy1"/>
</dbReference>
<evidence type="ECO:0000313" key="3">
    <source>
        <dbReference type="Proteomes" id="UP001374535"/>
    </source>
</evidence>
<sequence>MRMGNRYSCGHTVFLNLNSLSFLSEESLTLEDRIRFQLFEENANEAYSVIELVYPDQANVVFESTRTYYGYCDDEDGMLERLEGPIEEAMQRGATKEWRCLDEVRREAGKGVKSWEVAEVLAVAREMLREEEEVVEEERQREKEEEREKREFIVHLPMLDEKEIERKVQEKKKMKLLNNIQCGFARVVKVLYDFDLRGFWRIDIAFGRFFGRDGPMGAPLRGPGAWGRWKRVNIVLGSEMSGSGKKCSSKWDLRVDPEFSPDDSKQLRPRCSSADVAGSNSSKWSYWKEMIN</sequence>
<gene>
    <name evidence="2" type="ORF">V8G54_005333</name>
</gene>
<dbReference type="AlphaFoldDB" id="A0AAQ3NWW7"/>